<dbReference type="Pfam" id="PF07690">
    <property type="entry name" value="MFS_1"/>
    <property type="match status" value="1"/>
</dbReference>
<evidence type="ECO:0000256" key="8">
    <source>
        <dbReference type="ARBA" id="ARBA00023180"/>
    </source>
</evidence>
<dbReference type="RefSeq" id="XP_058311230.1">
    <property type="nucleotide sequence ID" value="XM_058448886.1"/>
</dbReference>
<feature type="transmembrane region" description="Helical" evidence="10">
    <location>
        <begin position="433"/>
        <end position="454"/>
    </location>
</feature>
<evidence type="ECO:0000256" key="1">
    <source>
        <dbReference type="ARBA" id="ARBA00004651"/>
    </source>
</evidence>
<feature type="compositionally biased region" description="Basic and acidic residues" evidence="9">
    <location>
        <begin position="17"/>
        <end position="33"/>
    </location>
</feature>
<dbReference type="Gene3D" id="1.20.1250.20">
    <property type="entry name" value="MFS general substrate transporter like domains"/>
    <property type="match status" value="2"/>
</dbReference>
<keyword evidence="4" id="KW-1003">Cell membrane</keyword>
<organism evidence="12 13">
    <name type="scientific">Penicillium cinerascens</name>
    <dbReference type="NCBI Taxonomy" id="70096"/>
    <lineage>
        <taxon>Eukaryota</taxon>
        <taxon>Fungi</taxon>
        <taxon>Dikarya</taxon>
        <taxon>Ascomycota</taxon>
        <taxon>Pezizomycotina</taxon>
        <taxon>Eurotiomycetes</taxon>
        <taxon>Eurotiomycetidae</taxon>
        <taxon>Eurotiales</taxon>
        <taxon>Aspergillaceae</taxon>
        <taxon>Penicillium</taxon>
    </lineage>
</organism>
<dbReference type="Proteomes" id="UP001150904">
    <property type="component" value="Unassembled WGS sequence"/>
</dbReference>
<keyword evidence="6 10" id="KW-1133">Transmembrane helix</keyword>
<feature type="transmembrane region" description="Helical" evidence="10">
    <location>
        <begin position="373"/>
        <end position="395"/>
    </location>
</feature>
<reference evidence="12" key="1">
    <citation type="submission" date="2022-12" db="EMBL/GenBank/DDBJ databases">
        <authorList>
            <person name="Petersen C."/>
        </authorList>
    </citation>
    <scope>NUCLEOTIDE SEQUENCE</scope>
    <source>
        <strain evidence="12">IBT 15544</strain>
    </source>
</reference>
<reference evidence="12" key="2">
    <citation type="journal article" date="2023" name="IMA Fungus">
        <title>Comparative genomic study of the Penicillium genus elucidates a diverse pangenome and 15 lateral gene transfer events.</title>
        <authorList>
            <person name="Petersen C."/>
            <person name="Sorensen T."/>
            <person name="Nielsen M.R."/>
            <person name="Sondergaard T.E."/>
            <person name="Sorensen J.L."/>
            <person name="Fitzpatrick D.A."/>
            <person name="Frisvad J.C."/>
            <person name="Nielsen K.L."/>
        </authorList>
    </citation>
    <scope>NUCLEOTIDE SEQUENCE</scope>
    <source>
        <strain evidence="12">IBT 15544</strain>
    </source>
</reference>
<dbReference type="PANTHER" id="PTHR23501">
    <property type="entry name" value="MAJOR FACILITATOR SUPERFAMILY"/>
    <property type="match status" value="1"/>
</dbReference>
<feature type="transmembrane region" description="Helical" evidence="10">
    <location>
        <begin position="112"/>
        <end position="131"/>
    </location>
</feature>
<evidence type="ECO:0000256" key="3">
    <source>
        <dbReference type="ARBA" id="ARBA00022448"/>
    </source>
</evidence>
<evidence type="ECO:0000256" key="6">
    <source>
        <dbReference type="ARBA" id="ARBA00022989"/>
    </source>
</evidence>
<dbReference type="FunFam" id="1.20.1720.10:FF:000012">
    <property type="entry name" value="MFS toxin efflux pump (AflT)"/>
    <property type="match status" value="1"/>
</dbReference>
<name>A0A9W9TAB5_9EURO</name>
<evidence type="ECO:0000256" key="10">
    <source>
        <dbReference type="SAM" id="Phobius"/>
    </source>
</evidence>
<feature type="transmembrane region" description="Helical" evidence="10">
    <location>
        <begin position="170"/>
        <end position="191"/>
    </location>
</feature>
<feature type="region of interest" description="Disordered" evidence="9">
    <location>
        <begin position="1"/>
        <end position="33"/>
    </location>
</feature>
<feature type="transmembrane region" description="Helical" evidence="10">
    <location>
        <begin position="137"/>
        <end position="158"/>
    </location>
</feature>
<dbReference type="GeneID" id="83176187"/>
<evidence type="ECO:0000256" key="7">
    <source>
        <dbReference type="ARBA" id="ARBA00023136"/>
    </source>
</evidence>
<dbReference type="InterPro" id="IPR036259">
    <property type="entry name" value="MFS_trans_sf"/>
</dbReference>
<feature type="transmembrane region" description="Helical" evidence="10">
    <location>
        <begin position="41"/>
        <end position="60"/>
    </location>
</feature>
<evidence type="ECO:0000256" key="9">
    <source>
        <dbReference type="SAM" id="MobiDB-lite"/>
    </source>
</evidence>
<evidence type="ECO:0000313" key="12">
    <source>
        <dbReference type="EMBL" id="KAJ5215417.1"/>
    </source>
</evidence>
<keyword evidence="3" id="KW-0813">Transport</keyword>
<dbReference type="SUPFAM" id="SSF103473">
    <property type="entry name" value="MFS general substrate transporter"/>
    <property type="match status" value="1"/>
</dbReference>
<dbReference type="GO" id="GO:0005886">
    <property type="term" value="C:plasma membrane"/>
    <property type="evidence" value="ECO:0007669"/>
    <property type="project" value="UniProtKB-SubCell"/>
</dbReference>
<evidence type="ECO:0000256" key="4">
    <source>
        <dbReference type="ARBA" id="ARBA00022475"/>
    </source>
</evidence>
<evidence type="ECO:0000256" key="5">
    <source>
        <dbReference type="ARBA" id="ARBA00022692"/>
    </source>
</evidence>
<comment type="similarity">
    <text evidence="2">Belongs to the major facilitator superfamily. TCR/Tet family.</text>
</comment>
<dbReference type="AlphaFoldDB" id="A0A9W9TAB5"/>
<feature type="transmembrane region" description="Helical" evidence="10">
    <location>
        <begin position="271"/>
        <end position="288"/>
    </location>
</feature>
<dbReference type="PANTHER" id="PTHR23501:SF201">
    <property type="entry name" value="MFS AFLATOXIN EFFLUX PUMP"/>
    <property type="match status" value="1"/>
</dbReference>
<dbReference type="FunFam" id="1.20.1250.20:FF:000489">
    <property type="entry name" value="MFS general substrate transporter"/>
    <property type="match status" value="1"/>
</dbReference>
<sequence length="561" mass="60160">MADPRQCIEPEISPSEKPTEVSPSKKEPQEKAQAEEGSITGLRLALILVALISAMFLVALDRTIIATAVPRISDQFHAIDDISWYASAYLLTSCATQLIWGRIYTFYSTKLLFLAAVVVFEVGSAVCGAAPSSTAFIIGRAIAGIGSAGIFNGSTVIISQMVPLHKRPMYVGLMGSTFGISSIVGPLLGGAFTDRVTWRWCFYINLPIGGVTLLIVAFFLNSPPHSNTATLKRQLIRLDPLGTVLFMPGVICLLLALQWGGTAYSWDDGRIILLFVLAGVLLIAFGVVQVWRKEDATIPPRTIKQRSVAFGAAYTFFVSGAMISILYTLPLWFQGVKGTSAVQSGIDNIPMVLSLVVASILSGVIISRTGHYVPFMFVATVLMATGSGLITTFQVDTGHSAWIGYQVLFGLGLGSGMQQPTMAAQTVLDKTDVSISVALIFFFQSMGGAVWVAVSQNLYINHLAQALPGISGIDPSAILKAGATGLADMVPEGKIGPVLVIYNSALHRAFILPVALSCVTILPALGMEWRNVKKASAMREKESFRSQDEPEDPRGSRDSRC</sequence>
<dbReference type="CDD" id="cd17502">
    <property type="entry name" value="MFS_Azr1_MDR_like"/>
    <property type="match status" value="1"/>
</dbReference>
<evidence type="ECO:0000259" key="11">
    <source>
        <dbReference type="PROSITE" id="PS50850"/>
    </source>
</evidence>
<evidence type="ECO:0000313" key="13">
    <source>
        <dbReference type="Proteomes" id="UP001150904"/>
    </source>
</evidence>
<dbReference type="InterPro" id="IPR011701">
    <property type="entry name" value="MFS"/>
</dbReference>
<gene>
    <name evidence="12" type="ORF">N7498_001824</name>
</gene>
<accession>A0A9W9TAB5</accession>
<protein>
    <recommendedName>
        <fullName evidence="11">Major facilitator superfamily (MFS) profile domain-containing protein</fullName>
    </recommendedName>
</protein>
<dbReference type="OrthoDB" id="10021397at2759"/>
<feature type="transmembrane region" description="Helical" evidence="10">
    <location>
        <begin position="349"/>
        <end position="366"/>
    </location>
</feature>
<keyword evidence="7 10" id="KW-0472">Membrane</keyword>
<evidence type="ECO:0000256" key="2">
    <source>
        <dbReference type="ARBA" id="ARBA00007520"/>
    </source>
</evidence>
<keyword evidence="13" id="KW-1185">Reference proteome</keyword>
<dbReference type="PROSITE" id="PS50850">
    <property type="entry name" value="MFS"/>
    <property type="match status" value="1"/>
</dbReference>
<feature type="transmembrane region" description="Helical" evidence="10">
    <location>
        <begin position="241"/>
        <end position="259"/>
    </location>
</feature>
<feature type="domain" description="Major facilitator superfamily (MFS) profile" evidence="11">
    <location>
        <begin position="47"/>
        <end position="532"/>
    </location>
</feature>
<feature type="transmembrane region" description="Helical" evidence="10">
    <location>
        <begin position="197"/>
        <end position="220"/>
    </location>
</feature>
<keyword evidence="8" id="KW-0325">Glycoprotein</keyword>
<comment type="caution">
    <text evidence="12">The sequence shown here is derived from an EMBL/GenBank/DDBJ whole genome shotgun (WGS) entry which is preliminary data.</text>
</comment>
<dbReference type="FunFam" id="1.20.1250.20:FF:000196">
    <property type="entry name" value="MFS toxin efflux pump (AflT)"/>
    <property type="match status" value="1"/>
</dbReference>
<dbReference type="GO" id="GO:0022857">
    <property type="term" value="F:transmembrane transporter activity"/>
    <property type="evidence" value="ECO:0007669"/>
    <property type="project" value="InterPro"/>
</dbReference>
<keyword evidence="5 10" id="KW-0812">Transmembrane</keyword>
<dbReference type="EMBL" id="JAPQKR010000005">
    <property type="protein sequence ID" value="KAJ5215417.1"/>
    <property type="molecule type" value="Genomic_DNA"/>
</dbReference>
<dbReference type="InterPro" id="IPR020846">
    <property type="entry name" value="MFS_dom"/>
</dbReference>
<feature type="transmembrane region" description="Helical" evidence="10">
    <location>
        <begin position="308"/>
        <end position="329"/>
    </location>
</feature>
<feature type="region of interest" description="Disordered" evidence="9">
    <location>
        <begin position="538"/>
        <end position="561"/>
    </location>
</feature>
<feature type="transmembrane region" description="Helical" evidence="10">
    <location>
        <begin position="82"/>
        <end position="100"/>
    </location>
</feature>
<proteinExistence type="inferred from homology"/>
<comment type="subcellular location">
    <subcellularLocation>
        <location evidence="1">Cell membrane</location>
        <topology evidence="1">Multi-pass membrane protein</topology>
    </subcellularLocation>
</comment>